<gene>
    <name evidence="1" type="ORF">HMPREF9220_1075</name>
</gene>
<comment type="caution">
    <text evidence="1">The sequence shown here is derived from an EMBL/GenBank/DDBJ whole genome shotgun (WGS) entry which is preliminary data.</text>
</comment>
<reference evidence="1 2" key="1">
    <citation type="submission" date="2010-11" db="EMBL/GenBank/DDBJ databases">
        <authorList>
            <person name="Durkin A.S."/>
            <person name="Madupu R."/>
            <person name="Torralba M."/>
            <person name="Gillis M."/>
            <person name="Methe B."/>
            <person name="Sutton G."/>
            <person name="Nelson K.E."/>
        </authorList>
    </citation>
    <scope>NUCLEOTIDE SEQUENCE [LARGE SCALE GENOMIC DNA]</scope>
    <source>
        <strain evidence="1 2">UPII 345-E</strain>
    </source>
</reference>
<dbReference type="Proteomes" id="UP000004594">
    <property type="component" value="Unassembled WGS sequence"/>
</dbReference>
<sequence length="161" mass="18770">MTKEAMLRIYGRQKVARYEVQSKMVIDKKMREDKDRSYLYGRLFKTYETLIYYLGKDVMLMTSGKIVEFTKEPATYTMLIEKDLHSGIALQKLTKFKKEKPEIAKYLLDLAAEIKSEIGNIYGTLDTSLSVGFPFGCDRQALEFSKNDIGELAEYYREHDE</sequence>
<organism evidence="1 2">
    <name type="scientific">Dialister micraerophilus UPII 345-E</name>
    <dbReference type="NCBI Taxonomy" id="910314"/>
    <lineage>
        <taxon>Bacteria</taxon>
        <taxon>Bacillati</taxon>
        <taxon>Bacillota</taxon>
        <taxon>Negativicutes</taxon>
        <taxon>Veillonellales</taxon>
        <taxon>Veillonellaceae</taxon>
        <taxon>Dialister</taxon>
    </lineage>
</organism>
<proteinExistence type="predicted"/>
<accession>E4L892</accession>
<name>E4L892_9FIRM</name>
<protein>
    <submittedName>
        <fullName evidence="1">Uncharacterized protein</fullName>
    </submittedName>
</protein>
<evidence type="ECO:0000313" key="2">
    <source>
        <dbReference type="Proteomes" id="UP000004594"/>
    </source>
</evidence>
<dbReference type="EMBL" id="AENT01000012">
    <property type="protein sequence ID" value="EFR43041.1"/>
    <property type="molecule type" value="Genomic_DNA"/>
</dbReference>
<evidence type="ECO:0000313" key="1">
    <source>
        <dbReference type="EMBL" id="EFR43041.1"/>
    </source>
</evidence>
<dbReference type="AlphaFoldDB" id="E4L892"/>